<accession>A0A8C4QBR1</accession>
<evidence type="ECO:0000313" key="1">
    <source>
        <dbReference type="Ensembl" id="ENSEBUP00000012455.1"/>
    </source>
</evidence>
<dbReference type="InterPro" id="IPR027844">
    <property type="entry name" value="INTS15"/>
</dbReference>
<organism evidence="1 2">
    <name type="scientific">Eptatretus burgeri</name>
    <name type="common">Inshore hagfish</name>
    <dbReference type="NCBI Taxonomy" id="7764"/>
    <lineage>
        <taxon>Eukaryota</taxon>
        <taxon>Metazoa</taxon>
        <taxon>Chordata</taxon>
        <taxon>Craniata</taxon>
        <taxon>Vertebrata</taxon>
        <taxon>Cyclostomata</taxon>
        <taxon>Myxini</taxon>
        <taxon>Myxiniformes</taxon>
        <taxon>Myxinidae</taxon>
        <taxon>Eptatretinae</taxon>
        <taxon>Eptatretus</taxon>
    </lineage>
</organism>
<evidence type="ECO:0000313" key="2">
    <source>
        <dbReference type="Proteomes" id="UP000694388"/>
    </source>
</evidence>
<dbReference type="AlphaFoldDB" id="A0A8C4QBR1"/>
<dbReference type="GeneTree" id="ENSGT00390000011370"/>
<dbReference type="Pfam" id="PF14964">
    <property type="entry name" value="INTS15"/>
    <property type="match status" value="1"/>
</dbReference>
<dbReference type="Ensembl" id="ENSEBUT00000013032.1">
    <property type="protein sequence ID" value="ENSEBUP00000012455.1"/>
    <property type="gene ID" value="ENSEBUG00000007925.1"/>
</dbReference>
<proteinExistence type="predicted"/>
<reference evidence="1" key="2">
    <citation type="submission" date="2025-09" db="UniProtKB">
        <authorList>
            <consortium name="Ensembl"/>
        </authorList>
    </citation>
    <scope>IDENTIFICATION</scope>
</reference>
<keyword evidence="2" id="KW-1185">Reference proteome</keyword>
<protein>
    <submittedName>
        <fullName evidence="1">Uncharacterized protein</fullName>
    </submittedName>
</protein>
<dbReference type="PANTHER" id="PTHR14540">
    <property type="entry name" value="INTEGRATOR COMPLEX SUBUNIT 15"/>
    <property type="match status" value="1"/>
</dbReference>
<dbReference type="PANTHER" id="PTHR14540:SF2">
    <property type="entry name" value="INTEGRATOR COMPLEX SUBUNIT 15"/>
    <property type="match status" value="1"/>
</dbReference>
<sequence>MYVKRERAVTDTLNKLQIPGLTNSSPSLQLLEIIGSYFHEQSKDALRQLVFSSLFKPRGNMADPARLSLLSRLLSMAVAVARAPVLDCTAVWMQVPARLPNSHTLKLLSGAT</sequence>
<dbReference type="Proteomes" id="UP000694388">
    <property type="component" value="Unplaced"/>
</dbReference>
<reference evidence="1" key="1">
    <citation type="submission" date="2025-08" db="UniProtKB">
        <authorList>
            <consortium name="Ensembl"/>
        </authorList>
    </citation>
    <scope>IDENTIFICATION</scope>
</reference>
<name>A0A8C4QBR1_EPTBU</name>